<proteinExistence type="predicted"/>
<protein>
    <submittedName>
        <fullName evidence="1">Uncharacterized protein</fullName>
    </submittedName>
</protein>
<organism evidence="1 3">
    <name type="scientific">Choristoneura rosaceana entomopoxvirus 'L'</name>
    <dbReference type="NCBI Taxonomy" id="1293539"/>
    <lineage>
        <taxon>Viruses</taxon>
        <taxon>Varidnaviria</taxon>
        <taxon>Bamfordvirae</taxon>
        <taxon>Nucleocytoviricota</taxon>
        <taxon>Pokkesviricetes</taxon>
        <taxon>Chitovirales</taxon>
        <taxon>Poxviridae</taxon>
        <taxon>Entomopoxvirinae</taxon>
        <taxon>Betaentomopoxvirus</taxon>
        <taxon>Betaentomopoxvirus crosaceana</taxon>
        <taxon>Choristoneura rosaceana entomopoxvirus</taxon>
    </lineage>
</organism>
<dbReference type="EMBL" id="HF679133">
    <property type="protein sequence ID" value="CCU56195.1"/>
    <property type="molecule type" value="Genomic_DNA"/>
</dbReference>
<evidence type="ECO:0000313" key="1">
    <source>
        <dbReference type="EMBL" id="CCU55906.1"/>
    </source>
</evidence>
<dbReference type="RefSeq" id="YP_008004697.1">
    <property type="nucleotide sequence ID" value="NC_021249.1"/>
</dbReference>
<sequence length="51" mass="5986">MIINMLIWWILTVFITNKVINNNKTTTNPTEKMKQLLGIILKIIDIIFLTI</sequence>
<dbReference type="GeneID" id="15613329"/>
<dbReference type="Proteomes" id="UP000792374">
    <property type="component" value="Genome"/>
</dbReference>
<dbReference type="EMBL" id="HF679133">
    <property type="protein sequence ID" value="CCU55906.1"/>
    <property type="molecule type" value="Genomic_DNA"/>
</dbReference>
<gene>
    <name evidence="1" type="ORF">CHREV_004</name>
    <name evidence="2" type="ORF">CHREV_293</name>
</gene>
<keyword evidence="3" id="KW-1185">Reference proteome</keyword>
<name>A0ABM9QK32_9POXV</name>
<accession>A0ABM9QK32</accession>
<evidence type="ECO:0000313" key="3">
    <source>
        <dbReference type="Proteomes" id="UP000792374"/>
    </source>
</evidence>
<reference evidence="1" key="1">
    <citation type="journal article" date="2013" name="J. Virol.">
        <title>New Insights into the Evolution of Entomopoxvirinae from the Complete Genome Sequences of Four Entomopoxviruses Infecting Adoxophyes honmai, Choristoneura biennis, Choristoneura rosaceana, and Mythimna separata.</title>
        <authorList>
            <person name="Theze J."/>
            <person name="Takatsuka J."/>
            <person name="Li Z."/>
            <person name="Gallais J."/>
            <person name="Doucet D."/>
            <person name="Arif B."/>
            <person name="Nakai M."/>
            <person name="Herniou E.A."/>
        </authorList>
    </citation>
    <scope>NUCLEOTIDE SEQUENCE</scope>
</reference>
<dbReference type="RefSeq" id="YP_008004408.1">
    <property type="nucleotide sequence ID" value="NC_021249.1"/>
</dbReference>
<evidence type="ECO:0000313" key="2">
    <source>
        <dbReference type="EMBL" id="CCU56195.1"/>
    </source>
</evidence>
<dbReference type="GeneID" id="15613618"/>